<organism evidence="1 2">
    <name type="scientific">Microbispora oryzae</name>
    <dbReference type="NCBI Taxonomy" id="2806554"/>
    <lineage>
        <taxon>Bacteria</taxon>
        <taxon>Bacillati</taxon>
        <taxon>Actinomycetota</taxon>
        <taxon>Actinomycetes</taxon>
        <taxon>Streptosporangiales</taxon>
        <taxon>Streptosporangiaceae</taxon>
        <taxon>Microbispora</taxon>
    </lineage>
</organism>
<reference evidence="1" key="1">
    <citation type="submission" date="2021-02" db="EMBL/GenBank/DDBJ databases">
        <title>Draft genome sequence of Microbispora sp. RL4-1S isolated from rice leaves in Thailand.</title>
        <authorList>
            <person name="Muangham S."/>
            <person name="Duangmal K."/>
        </authorList>
    </citation>
    <scope>NUCLEOTIDE SEQUENCE</scope>
    <source>
        <strain evidence="1">RL4-1S</strain>
    </source>
</reference>
<gene>
    <name evidence="1" type="ORF">JOL79_12025</name>
</gene>
<dbReference type="Pfam" id="PF07366">
    <property type="entry name" value="SnoaL"/>
    <property type="match status" value="1"/>
</dbReference>
<dbReference type="InterPro" id="IPR032710">
    <property type="entry name" value="NTF2-like_dom_sf"/>
</dbReference>
<keyword evidence="2" id="KW-1185">Reference proteome</keyword>
<dbReference type="InterPro" id="IPR009959">
    <property type="entry name" value="Cyclase_SnoaL-like"/>
</dbReference>
<dbReference type="Gene3D" id="3.10.450.50">
    <property type="match status" value="1"/>
</dbReference>
<evidence type="ECO:0000313" key="2">
    <source>
        <dbReference type="Proteomes" id="UP000674234"/>
    </source>
</evidence>
<protein>
    <submittedName>
        <fullName evidence="1">Ester cyclase</fullName>
    </submittedName>
</protein>
<sequence>MSDLLLALDNLRKAYNHHDLDALARCFAPGAILVAPDGIGDGREETASYYAQFIEAFPDTRVTVQTLVETGDILVSEYTISGTHMGPYLIPGGGLLQPSGRRIIVRACCLSQVQDGLISSHRIYYDQAELAAQLGGSLCFDEDLDGDPDGDPAENRV</sequence>
<dbReference type="EMBL" id="JAFCNB010000005">
    <property type="protein sequence ID" value="MBP2704542.1"/>
    <property type="molecule type" value="Genomic_DNA"/>
</dbReference>
<dbReference type="PANTHER" id="PTHR38436">
    <property type="entry name" value="POLYKETIDE CYCLASE SNOAL-LIKE DOMAIN"/>
    <property type="match status" value="1"/>
</dbReference>
<dbReference type="Proteomes" id="UP000674234">
    <property type="component" value="Unassembled WGS sequence"/>
</dbReference>
<accession>A0A940WJQ9</accession>
<name>A0A940WJQ9_9ACTN</name>
<dbReference type="RefSeq" id="WP_210155835.1">
    <property type="nucleotide sequence ID" value="NZ_JAFCNB010000005.1"/>
</dbReference>
<dbReference type="AlphaFoldDB" id="A0A940WJQ9"/>
<comment type="caution">
    <text evidence="1">The sequence shown here is derived from an EMBL/GenBank/DDBJ whole genome shotgun (WGS) entry which is preliminary data.</text>
</comment>
<evidence type="ECO:0000313" key="1">
    <source>
        <dbReference type="EMBL" id="MBP2704542.1"/>
    </source>
</evidence>
<dbReference type="SUPFAM" id="SSF54427">
    <property type="entry name" value="NTF2-like"/>
    <property type="match status" value="1"/>
</dbReference>
<dbReference type="PANTHER" id="PTHR38436:SF1">
    <property type="entry name" value="ESTER CYCLASE"/>
    <property type="match status" value="1"/>
</dbReference>
<proteinExistence type="predicted"/>
<dbReference type="GO" id="GO:0030638">
    <property type="term" value="P:polyketide metabolic process"/>
    <property type="evidence" value="ECO:0007669"/>
    <property type="project" value="InterPro"/>
</dbReference>